<name>A0A6N3E628_EUBLI</name>
<evidence type="ECO:0000313" key="2">
    <source>
        <dbReference type="EMBL" id="VYU37146.1"/>
    </source>
</evidence>
<protein>
    <submittedName>
        <fullName evidence="2">Uncharacterized protein</fullName>
    </submittedName>
</protein>
<reference evidence="2" key="1">
    <citation type="submission" date="2019-11" db="EMBL/GenBank/DDBJ databases">
        <authorList>
            <person name="Feng L."/>
        </authorList>
    </citation>
    <scope>NUCLEOTIDE SEQUENCE</scope>
    <source>
        <strain evidence="2">ElimosumLFYP34</strain>
    </source>
</reference>
<organism evidence="2">
    <name type="scientific">Eubacterium limosum</name>
    <dbReference type="NCBI Taxonomy" id="1736"/>
    <lineage>
        <taxon>Bacteria</taxon>
        <taxon>Bacillati</taxon>
        <taxon>Bacillota</taxon>
        <taxon>Clostridia</taxon>
        <taxon>Eubacteriales</taxon>
        <taxon>Eubacteriaceae</taxon>
        <taxon>Eubacterium</taxon>
    </lineage>
</organism>
<keyword evidence="1" id="KW-0175">Coiled coil</keyword>
<evidence type="ECO:0000256" key="1">
    <source>
        <dbReference type="SAM" id="Coils"/>
    </source>
</evidence>
<accession>A0A6N3E628</accession>
<proteinExistence type="predicted"/>
<sequence length="113" mass="12790">MTKPKSTSDRLAKVDQTIERNKEERKRLLQKLKEEESKARTHRLIEYGAIVQSSFGWQDLALDPVDFQSAIQSVKNFLDVTGTAYDVEAGQLSYSKDLLSRFAASLPDANAVW</sequence>
<gene>
    <name evidence="2" type="ORF">ELLFYP34_03377</name>
</gene>
<feature type="coiled-coil region" evidence="1">
    <location>
        <begin position="11"/>
        <end position="38"/>
    </location>
</feature>
<dbReference type="AlphaFoldDB" id="A0A6N3E628"/>
<dbReference type="EMBL" id="CACRTR010000011">
    <property type="protein sequence ID" value="VYU37146.1"/>
    <property type="molecule type" value="Genomic_DNA"/>
</dbReference>